<keyword evidence="3" id="KW-1185">Reference proteome</keyword>
<feature type="transmembrane region" description="Helical" evidence="1">
    <location>
        <begin position="37"/>
        <end position="61"/>
    </location>
</feature>
<comment type="caution">
    <text evidence="2">The sequence shown here is derived from an EMBL/GenBank/DDBJ whole genome shotgun (WGS) entry which is preliminary data.</text>
</comment>
<keyword evidence="1" id="KW-0472">Membrane</keyword>
<reference evidence="2 3" key="1">
    <citation type="journal article" date="2024" name="Commun. Biol.">
        <title>Comparative genomic analysis of thermophilic fungi reveals convergent evolutionary adaptations and gene losses.</title>
        <authorList>
            <person name="Steindorff A.S."/>
            <person name="Aguilar-Pontes M.V."/>
            <person name="Robinson A.J."/>
            <person name="Andreopoulos B."/>
            <person name="LaButti K."/>
            <person name="Kuo A."/>
            <person name="Mondo S."/>
            <person name="Riley R."/>
            <person name="Otillar R."/>
            <person name="Haridas S."/>
            <person name="Lipzen A."/>
            <person name="Grimwood J."/>
            <person name="Schmutz J."/>
            <person name="Clum A."/>
            <person name="Reid I.D."/>
            <person name="Moisan M.C."/>
            <person name="Butler G."/>
            <person name="Nguyen T.T.M."/>
            <person name="Dewar K."/>
            <person name="Conant G."/>
            <person name="Drula E."/>
            <person name="Henrissat B."/>
            <person name="Hansel C."/>
            <person name="Singer S."/>
            <person name="Hutchinson M.I."/>
            <person name="de Vries R.P."/>
            <person name="Natvig D.O."/>
            <person name="Powell A.J."/>
            <person name="Tsang A."/>
            <person name="Grigoriev I.V."/>
        </authorList>
    </citation>
    <scope>NUCLEOTIDE SEQUENCE [LARGE SCALE GENOMIC DNA]</scope>
    <source>
        <strain evidence="2 3">ATCC 24622</strain>
    </source>
</reference>
<evidence type="ECO:0000313" key="3">
    <source>
        <dbReference type="Proteomes" id="UP001586593"/>
    </source>
</evidence>
<keyword evidence="1" id="KW-1133">Transmembrane helix</keyword>
<feature type="transmembrane region" description="Helical" evidence="1">
    <location>
        <begin position="116"/>
        <end position="143"/>
    </location>
</feature>
<dbReference type="PANTHER" id="PTHR42069">
    <property type="entry name" value="HYPHAL ANASTAMOSIS-8 PROTEIN"/>
    <property type="match status" value="1"/>
</dbReference>
<dbReference type="PANTHER" id="PTHR42069:SF1">
    <property type="entry name" value="MARVEL DOMAIN-CONTAINING PROTEIN"/>
    <property type="match status" value="1"/>
</dbReference>
<evidence type="ECO:0000313" key="2">
    <source>
        <dbReference type="EMBL" id="KAL1868654.1"/>
    </source>
</evidence>
<gene>
    <name evidence="2" type="ORF">VTK73DRAFT_3570</name>
</gene>
<feature type="transmembrane region" description="Helical" evidence="1">
    <location>
        <begin position="81"/>
        <end position="104"/>
    </location>
</feature>
<proteinExistence type="predicted"/>
<dbReference type="Proteomes" id="UP001586593">
    <property type="component" value="Unassembled WGS sequence"/>
</dbReference>
<sequence length="223" mass="24061">MVTESKKGYASSFDADSQDVHLQSKVRLLRTLDAVRVSLTVLALLMGVAILAVSADALSVYNATHVPADFYLPLWPDNFDLRPTVALLAGSSVVVVVNTASLLFSRVQSLRNTAPTAHLSVSFAAPLIGLIAAVVAMTLFYAVNASHTVDTLLSWTCRWSRVAMQQRPHFGSLCRESHVAVYLSILLIPVEAFVLGVAAWQRVIEGHTSAYARARKASPVISS</sequence>
<accession>A0ABR3WZ78</accession>
<name>A0ABR3WZ78_9PEZI</name>
<organism evidence="2 3">
    <name type="scientific">Phialemonium thermophilum</name>
    <dbReference type="NCBI Taxonomy" id="223376"/>
    <lineage>
        <taxon>Eukaryota</taxon>
        <taxon>Fungi</taxon>
        <taxon>Dikarya</taxon>
        <taxon>Ascomycota</taxon>
        <taxon>Pezizomycotina</taxon>
        <taxon>Sordariomycetes</taxon>
        <taxon>Sordariomycetidae</taxon>
        <taxon>Cephalothecales</taxon>
        <taxon>Cephalothecaceae</taxon>
        <taxon>Phialemonium</taxon>
    </lineage>
</organism>
<feature type="transmembrane region" description="Helical" evidence="1">
    <location>
        <begin position="179"/>
        <end position="200"/>
    </location>
</feature>
<dbReference type="EMBL" id="JAZHXJ010000211">
    <property type="protein sequence ID" value="KAL1868654.1"/>
    <property type="molecule type" value="Genomic_DNA"/>
</dbReference>
<keyword evidence="1" id="KW-0812">Transmembrane</keyword>
<evidence type="ECO:0000256" key="1">
    <source>
        <dbReference type="SAM" id="Phobius"/>
    </source>
</evidence>
<protein>
    <submittedName>
        <fullName evidence="2">Uncharacterized protein</fullName>
    </submittedName>
</protein>